<feature type="transmembrane region" description="Helical" evidence="1">
    <location>
        <begin position="449"/>
        <end position="467"/>
    </location>
</feature>
<evidence type="ECO:0000313" key="2">
    <source>
        <dbReference type="EMBL" id="MDX8151636.1"/>
    </source>
</evidence>
<name>A0ABU4VL27_9ACTN</name>
<organism evidence="2 3">
    <name type="scientific">Patulibacter brassicae</name>
    <dbReference type="NCBI Taxonomy" id="1705717"/>
    <lineage>
        <taxon>Bacteria</taxon>
        <taxon>Bacillati</taxon>
        <taxon>Actinomycetota</taxon>
        <taxon>Thermoleophilia</taxon>
        <taxon>Solirubrobacterales</taxon>
        <taxon>Patulibacteraceae</taxon>
        <taxon>Patulibacter</taxon>
    </lineage>
</organism>
<evidence type="ECO:0000313" key="3">
    <source>
        <dbReference type="Proteomes" id="UP001277761"/>
    </source>
</evidence>
<gene>
    <name evidence="2" type="ORF">SK069_08540</name>
</gene>
<proteinExistence type="predicted"/>
<feature type="transmembrane region" description="Helical" evidence="1">
    <location>
        <begin position="159"/>
        <end position="192"/>
    </location>
</feature>
<feature type="transmembrane region" description="Helical" evidence="1">
    <location>
        <begin position="617"/>
        <end position="636"/>
    </location>
</feature>
<feature type="transmembrane region" description="Helical" evidence="1">
    <location>
        <begin position="904"/>
        <end position="935"/>
    </location>
</feature>
<keyword evidence="1" id="KW-1133">Transmembrane helix</keyword>
<feature type="transmembrane region" description="Helical" evidence="1">
    <location>
        <begin position="947"/>
        <end position="966"/>
    </location>
</feature>
<dbReference type="RefSeq" id="WP_319953791.1">
    <property type="nucleotide sequence ID" value="NZ_JAXAVX010000003.1"/>
</dbReference>
<feature type="transmembrane region" description="Helical" evidence="1">
    <location>
        <begin position="71"/>
        <end position="93"/>
    </location>
</feature>
<feature type="transmembrane region" description="Helical" evidence="1">
    <location>
        <begin position="131"/>
        <end position="147"/>
    </location>
</feature>
<keyword evidence="3" id="KW-1185">Reference proteome</keyword>
<comment type="caution">
    <text evidence="2">The sequence shown here is derived from an EMBL/GenBank/DDBJ whole genome shotgun (WGS) entry which is preliminary data.</text>
</comment>
<accession>A0ABU4VL27</accession>
<reference evidence="2 3" key="1">
    <citation type="submission" date="2023-11" db="EMBL/GenBank/DDBJ databases">
        <authorList>
            <person name="Xu M."/>
            <person name="Jiang T."/>
        </authorList>
    </citation>
    <scope>NUCLEOTIDE SEQUENCE [LARGE SCALE GENOMIC DNA]</scope>
    <source>
        <strain evidence="2 3">SD</strain>
    </source>
</reference>
<dbReference type="Proteomes" id="UP001277761">
    <property type="component" value="Unassembled WGS sequence"/>
</dbReference>
<protein>
    <recommendedName>
        <fullName evidence="4">Glycosyltransferase RgtA/B/C/D-like domain-containing protein</fullName>
    </recommendedName>
</protein>
<feature type="transmembrane region" description="Helical" evidence="1">
    <location>
        <begin position="105"/>
        <end position="125"/>
    </location>
</feature>
<feature type="transmembrane region" description="Helical" evidence="1">
    <location>
        <begin position="502"/>
        <end position="521"/>
    </location>
</feature>
<evidence type="ECO:0008006" key="4">
    <source>
        <dbReference type="Google" id="ProtNLM"/>
    </source>
</evidence>
<feature type="transmembrane region" description="Helical" evidence="1">
    <location>
        <begin position="564"/>
        <end position="588"/>
    </location>
</feature>
<keyword evidence="1" id="KW-0812">Transmembrane</keyword>
<keyword evidence="1" id="KW-0472">Membrane</keyword>
<feature type="transmembrane region" description="Helical" evidence="1">
    <location>
        <begin position="418"/>
        <end position="437"/>
    </location>
</feature>
<feature type="transmembrane region" description="Helical" evidence="1">
    <location>
        <begin position="666"/>
        <end position="684"/>
    </location>
</feature>
<sequence>MRALLPELVVLGPILALGAALRGGLFLAASPGLLNNADGAVFVAETLGGSTVGNALHPPGYMFALRWAFDLAGSASGAIVLQHLAGLAAAAAIYAAVRLLGGARWAAGGGALVAAASGDVVVLGHTFVSEQAFLVVLALALLLAAIVEHRRTAWPLPVLALLAAALGTVLVAGVIVRTVGLLLLPIFAVWLLGPRPSLRGVALLLAGVAGAGALMGPYLHHRKVETGRASLSIAEGWSAYGRVAQIADCDLMTLPADLRRFCESGPTGAGHRPDVRAYWFLMDASPALQHFGGPGPGNDELARFAAEVRRQMPLESAAVRLRDVVRSAWPAYAQRRSAQIVGPQEELAADVRWRAAEGGTIGPLRDRGLASSYRSDEGRLELAARIQELTRFWPWLLLPTFVAVALGLARGRGRRRPVALLGSVAGTLIAGGAAIQLYNPRYAVPAQPFAAAAALLALQAMGAPAWVRTRWRGRGAWRARARARASRTLVAARAAAGRAPRALWVVLGAAALLRIATMLAIQPAITDRESTEAAIVQARYGLWSDLVQAPADPLWARLHEALSIGQGVAAGLQHLLGLVCVLLAYVVVRRLGAPRWAGVGAAALIGLDPDRVALEHLAGASSLGFLGLALAVLLLAVPRPSAWRAVAGGAAATLVLLDLPGTVAWIVALLATAAVAAAGLRAGAGARRAALHAGAVAVVPLVVLTLVTVDTWDVVGGRLRLDAAAPFSRYVAAAQRSTCPPDVAADLRPLCVTGGDDTSRAALAGRVRATAPGDAATQRVLLERWLDAVGGAPPAIVSGLRSAWRRTWVEGRALAPLDLGARQQAIAPRLRAIAEIEEGRLREQVRSGPGDPVRLSRPVPLPELRKAVRRRERAGWIAPDVVQRPPLRVLAAYQDVVRAPAVRWALLLLLLPLALVAAVRRGAAAVLVAAAAITAAQPASETLLLDVAGALVLVGAVGAGLVVQAARARAGGRPRSWSRLRLPRRPDASPVAHP</sequence>
<evidence type="ECO:0000256" key="1">
    <source>
        <dbReference type="SAM" id="Phobius"/>
    </source>
</evidence>
<dbReference type="EMBL" id="JAXAVX010000003">
    <property type="protein sequence ID" value="MDX8151636.1"/>
    <property type="molecule type" value="Genomic_DNA"/>
</dbReference>
<feature type="transmembrane region" description="Helical" evidence="1">
    <location>
        <begin position="198"/>
        <end position="219"/>
    </location>
</feature>